<reference evidence="2 4" key="1">
    <citation type="journal article" date="2018" name="PLoS Genet.">
        <title>Population sequencing reveals clonal diversity and ancestral inbreeding in the grapevine cultivar Chardonnay.</title>
        <authorList>
            <person name="Roach M.J."/>
            <person name="Johnson D.L."/>
            <person name="Bohlmann J."/>
            <person name="van Vuuren H.J."/>
            <person name="Jones S.J."/>
            <person name="Pretorius I.S."/>
            <person name="Schmidt S.A."/>
            <person name="Borneman A.R."/>
        </authorList>
    </citation>
    <scope>NUCLEOTIDE SEQUENCE [LARGE SCALE GENOMIC DNA]</scope>
    <source>
        <strain evidence="4">cv. Chardonnay</strain>
        <strain evidence="2">I10V1</strain>
        <tissue evidence="2">Leaf</tissue>
    </source>
</reference>
<dbReference type="Gramene" id="Vitis10g00653.t01">
    <property type="protein sequence ID" value="Vitis10g00653.t01.CDS"/>
    <property type="gene ID" value="Vitis10g00653"/>
</dbReference>
<dbReference type="EMBL" id="QGNW01000041">
    <property type="protein sequence ID" value="RVX08444.1"/>
    <property type="molecule type" value="Genomic_DNA"/>
</dbReference>
<dbReference type="EMBL" id="QGNW01001304">
    <property type="protein sequence ID" value="RVW46352.1"/>
    <property type="molecule type" value="Genomic_DNA"/>
</dbReference>
<organism evidence="2 4">
    <name type="scientific">Vitis vinifera</name>
    <name type="common">Grape</name>
    <dbReference type="NCBI Taxonomy" id="29760"/>
    <lineage>
        <taxon>Eukaryota</taxon>
        <taxon>Viridiplantae</taxon>
        <taxon>Streptophyta</taxon>
        <taxon>Embryophyta</taxon>
        <taxon>Tracheophyta</taxon>
        <taxon>Spermatophyta</taxon>
        <taxon>Magnoliopsida</taxon>
        <taxon>eudicotyledons</taxon>
        <taxon>Gunneridae</taxon>
        <taxon>Pentapetalae</taxon>
        <taxon>rosids</taxon>
        <taxon>Vitales</taxon>
        <taxon>Vitaceae</taxon>
        <taxon>Viteae</taxon>
        <taxon>Vitis</taxon>
    </lineage>
</organism>
<dbReference type="AlphaFoldDB" id="A0A438EF68"/>
<dbReference type="KEGG" id="vvi:104878407"/>
<evidence type="ECO:0000313" key="2">
    <source>
        <dbReference type="EMBL" id="RVW46352.1"/>
    </source>
</evidence>
<gene>
    <name evidence="3" type="ORF">CK203_014211</name>
    <name evidence="2" type="ORF">CK203_075854</name>
</gene>
<dbReference type="PANTHER" id="PTHR33871">
    <property type="entry name" value="OS05G0503100 PROTEIN-RELATED"/>
    <property type="match status" value="1"/>
</dbReference>
<dbReference type="PANTHER" id="PTHR33871:SF1">
    <property type="entry name" value="OS05G0503100 PROTEIN"/>
    <property type="match status" value="1"/>
</dbReference>
<comment type="caution">
    <text evidence="2">The sequence shown here is derived from an EMBL/GenBank/DDBJ whole genome shotgun (WGS) entry which is preliminary data.</text>
</comment>
<feature type="compositionally biased region" description="Basic and acidic residues" evidence="1">
    <location>
        <begin position="79"/>
        <end position="89"/>
    </location>
</feature>
<accession>A0A438EF68</accession>
<evidence type="ECO:0000313" key="3">
    <source>
        <dbReference type="EMBL" id="RVX08444.1"/>
    </source>
</evidence>
<name>A0A438EF68_VITVI</name>
<sequence>MGCCVSTSTPLKQQQKQKQQHQHWPSDYSRGCEGKATPPPLMEEEAVKEVLSETPAPKPPPTEVEEENTTPPSPKLALKKVEEEEKIQEKVPVSTVEEISEISEICSMSESVSTTTITERRDDDERSRDECEVRQRVLRSPARFLSNHRPPSGDLGGKREWGVGKSPARRSEPSPGKVRSVSARDGSQPTVRQIDRRRRDSSENGARRSRSPATRSDNGASRSGIGRSPSARKTGQSPSRVPAAAAPGSSRNVEQTEKEGKWPPPPATNESLENPLVSLECFIFL</sequence>
<dbReference type="OrthoDB" id="1922230at2759"/>
<proteinExistence type="predicted"/>
<feature type="region of interest" description="Disordered" evidence="1">
    <location>
        <begin position="1"/>
        <end position="275"/>
    </location>
</feature>
<feature type="compositionally biased region" description="Low complexity" evidence="1">
    <location>
        <begin position="90"/>
        <end position="117"/>
    </location>
</feature>
<feature type="compositionally biased region" description="Basic and acidic residues" evidence="1">
    <location>
        <begin position="118"/>
        <end position="135"/>
    </location>
</feature>
<evidence type="ECO:0008006" key="5">
    <source>
        <dbReference type="Google" id="ProtNLM"/>
    </source>
</evidence>
<feature type="compositionally biased region" description="Basic and acidic residues" evidence="1">
    <location>
        <begin position="193"/>
        <end position="206"/>
    </location>
</feature>
<dbReference type="Proteomes" id="UP000288805">
    <property type="component" value="Unassembled WGS sequence"/>
</dbReference>
<protein>
    <recommendedName>
        <fullName evidence="5">Serine/arginine repetitive matrix protein 1</fullName>
    </recommendedName>
</protein>
<feature type="compositionally biased region" description="Polar residues" evidence="1">
    <location>
        <begin position="1"/>
        <end position="11"/>
    </location>
</feature>
<evidence type="ECO:0000256" key="1">
    <source>
        <dbReference type="SAM" id="MobiDB-lite"/>
    </source>
</evidence>
<evidence type="ECO:0000313" key="4">
    <source>
        <dbReference type="Proteomes" id="UP000288805"/>
    </source>
</evidence>
<feature type="compositionally biased region" description="Polar residues" evidence="1">
    <location>
        <begin position="211"/>
        <end position="221"/>
    </location>
</feature>